<evidence type="ECO:0000313" key="2">
    <source>
        <dbReference type="Proteomes" id="UP000886857"/>
    </source>
</evidence>
<dbReference type="AlphaFoldDB" id="A0A9D1NAQ2"/>
<proteinExistence type="predicted"/>
<dbReference type="Proteomes" id="UP000886857">
    <property type="component" value="Unassembled WGS sequence"/>
</dbReference>
<protein>
    <submittedName>
        <fullName evidence="1">Uncharacterized protein</fullName>
    </submittedName>
</protein>
<organism evidence="1 2">
    <name type="scientific">Candidatus Limadaptatus stercoripullorum</name>
    <dbReference type="NCBI Taxonomy" id="2840846"/>
    <lineage>
        <taxon>Bacteria</taxon>
        <taxon>Bacillati</taxon>
        <taxon>Bacillota</taxon>
        <taxon>Clostridia</taxon>
        <taxon>Eubacteriales</taxon>
        <taxon>Candidatus Limadaptatus</taxon>
    </lineage>
</organism>
<evidence type="ECO:0000313" key="1">
    <source>
        <dbReference type="EMBL" id="HIU99070.1"/>
    </source>
</evidence>
<reference evidence="1" key="2">
    <citation type="journal article" date="2021" name="PeerJ">
        <title>Extensive microbial diversity within the chicken gut microbiome revealed by metagenomics and culture.</title>
        <authorList>
            <person name="Gilroy R."/>
            <person name="Ravi A."/>
            <person name="Getino M."/>
            <person name="Pursley I."/>
            <person name="Horton D.L."/>
            <person name="Alikhan N.F."/>
            <person name="Baker D."/>
            <person name="Gharbi K."/>
            <person name="Hall N."/>
            <person name="Watson M."/>
            <person name="Adriaenssens E.M."/>
            <person name="Foster-Nyarko E."/>
            <person name="Jarju S."/>
            <person name="Secka A."/>
            <person name="Antonio M."/>
            <person name="Oren A."/>
            <person name="Chaudhuri R.R."/>
            <person name="La Ragione R."/>
            <person name="Hildebrand F."/>
            <person name="Pallen M.J."/>
        </authorList>
    </citation>
    <scope>NUCLEOTIDE SEQUENCE</scope>
    <source>
        <strain evidence="1">10406</strain>
    </source>
</reference>
<gene>
    <name evidence="1" type="ORF">IAC73_04450</name>
</gene>
<dbReference type="EMBL" id="DVOE01000067">
    <property type="protein sequence ID" value="HIU99070.1"/>
    <property type="molecule type" value="Genomic_DNA"/>
</dbReference>
<accession>A0A9D1NAQ2</accession>
<comment type="caution">
    <text evidence="1">The sequence shown here is derived from an EMBL/GenBank/DDBJ whole genome shotgun (WGS) entry which is preliminary data.</text>
</comment>
<name>A0A9D1NAQ2_9FIRM</name>
<reference evidence="1" key="1">
    <citation type="submission" date="2020-10" db="EMBL/GenBank/DDBJ databases">
        <authorList>
            <person name="Gilroy R."/>
        </authorList>
    </citation>
    <scope>NUCLEOTIDE SEQUENCE</scope>
    <source>
        <strain evidence="1">10406</strain>
    </source>
</reference>
<sequence>MDEEILNILHMKATGYSRDEVQEEYAVSAEGEMTLVKRKVTGKYYPPDSAALKTYLELLPEKKAEEMSDEELAAERERLLGELARSAGAGGSQRRER</sequence>